<dbReference type="InterPro" id="IPR045851">
    <property type="entry name" value="AMP-bd_C_sf"/>
</dbReference>
<keyword evidence="3" id="KW-0813">Transport</keyword>
<evidence type="ECO:0000256" key="13">
    <source>
        <dbReference type="ARBA" id="ARBA00046271"/>
    </source>
</evidence>
<dbReference type="AlphaFoldDB" id="A0A8H7RV31"/>
<dbReference type="GO" id="GO:0005324">
    <property type="term" value="F:long-chain fatty acid transmembrane transporter activity"/>
    <property type="evidence" value="ECO:0007669"/>
    <property type="project" value="TreeGrafter"/>
</dbReference>
<evidence type="ECO:0000256" key="1">
    <source>
        <dbReference type="ARBA" id="ARBA00004651"/>
    </source>
</evidence>
<evidence type="ECO:0000259" key="19">
    <source>
        <dbReference type="Pfam" id="PF13193"/>
    </source>
</evidence>
<dbReference type="PANTHER" id="PTHR43107:SF15">
    <property type="entry name" value="FATTY ACID TRANSPORT PROTEIN 3, ISOFORM A"/>
    <property type="match status" value="1"/>
</dbReference>
<comment type="caution">
    <text evidence="20">The sequence shown here is derived from an EMBL/GenBank/DDBJ whole genome shotgun (WGS) entry which is preliminary data.</text>
</comment>
<evidence type="ECO:0000313" key="20">
    <source>
        <dbReference type="EMBL" id="KAG2218339.1"/>
    </source>
</evidence>
<accession>A0A8H7RV31</accession>
<evidence type="ECO:0000256" key="16">
    <source>
        <dbReference type="ARBA" id="ARBA00068795"/>
    </source>
</evidence>
<evidence type="ECO:0000259" key="18">
    <source>
        <dbReference type="Pfam" id="PF00501"/>
    </source>
</evidence>
<protein>
    <recommendedName>
        <fullName evidence="16">Very long-chain fatty acid transport protein</fullName>
    </recommendedName>
    <alternativeName>
        <fullName evidence="17">Very-long-chain acyl-CoA synthetase</fullName>
    </alternativeName>
</protein>
<dbReference type="Pfam" id="PF13193">
    <property type="entry name" value="AMP-binding_C"/>
    <property type="match status" value="1"/>
</dbReference>
<dbReference type="Proteomes" id="UP000646827">
    <property type="component" value="Unassembled WGS sequence"/>
</dbReference>
<evidence type="ECO:0000256" key="9">
    <source>
        <dbReference type="ARBA" id="ARBA00022989"/>
    </source>
</evidence>
<evidence type="ECO:0000256" key="12">
    <source>
        <dbReference type="ARBA" id="ARBA00023140"/>
    </source>
</evidence>
<comment type="subcellular location">
    <subcellularLocation>
        <location evidence="1">Cell membrane</location>
        <topology evidence="1">Multi-pass membrane protein</topology>
    </subcellularLocation>
    <subcellularLocation>
        <location evidence="13">Peroxisome membrane</location>
    </subcellularLocation>
</comment>
<reference evidence="20 21" key="1">
    <citation type="submission" date="2020-12" db="EMBL/GenBank/DDBJ databases">
        <title>Metabolic potential, ecology and presence of endohyphal bacteria is reflected in genomic diversity of Mucoromycotina.</title>
        <authorList>
            <person name="Muszewska A."/>
            <person name="Okrasinska A."/>
            <person name="Steczkiewicz K."/>
            <person name="Drgas O."/>
            <person name="Orlowska M."/>
            <person name="Perlinska-Lenart U."/>
            <person name="Aleksandrzak-Piekarczyk T."/>
            <person name="Szatraj K."/>
            <person name="Zielenkiewicz U."/>
            <person name="Pilsyk S."/>
            <person name="Malc E."/>
            <person name="Mieczkowski P."/>
            <person name="Kruszewska J.S."/>
            <person name="Biernat P."/>
            <person name="Pawlowska J."/>
        </authorList>
    </citation>
    <scope>NUCLEOTIDE SEQUENCE [LARGE SCALE GENOMIC DNA]</scope>
    <source>
        <strain evidence="20 21">CBS 142.35</strain>
    </source>
</reference>
<evidence type="ECO:0000256" key="10">
    <source>
        <dbReference type="ARBA" id="ARBA00023055"/>
    </source>
</evidence>
<dbReference type="GO" id="GO:0005778">
    <property type="term" value="C:peroxisomal membrane"/>
    <property type="evidence" value="ECO:0007669"/>
    <property type="project" value="UniProtKB-SubCell"/>
</dbReference>
<dbReference type="InterPro" id="IPR000873">
    <property type="entry name" value="AMP-dep_synth/lig_dom"/>
</dbReference>
<evidence type="ECO:0000256" key="4">
    <source>
        <dbReference type="ARBA" id="ARBA00022475"/>
    </source>
</evidence>
<keyword evidence="11" id="KW-0472">Membrane</keyword>
<evidence type="ECO:0000256" key="5">
    <source>
        <dbReference type="ARBA" id="ARBA00022598"/>
    </source>
</evidence>
<keyword evidence="7" id="KW-0547">Nucleotide-binding</keyword>
<evidence type="ECO:0000256" key="17">
    <source>
        <dbReference type="ARBA" id="ARBA00078285"/>
    </source>
</evidence>
<keyword evidence="5" id="KW-0436">Ligase</keyword>
<evidence type="ECO:0000256" key="8">
    <source>
        <dbReference type="ARBA" id="ARBA00022840"/>
    </source>
</evidence>
<evidence type="ECO:0000256" key="11">
    <source>
        <dbReference type="ARBA" id="ARBA00023136"/>
    </source>
</evidence>
<organism evidence="20 21">
    <name type="scientific">Circinella minor</name>
    <dbReference type="NCBI Taxonomy" id="1195481"/>
    <lineage>
        <taxon>Eukaryota</taxon>
        <taxon>Fungi</taxon>
        <taxon>Fungi incertae sedis</taxon>
        <taxon>Mucoromycota</taxon>
        <taxon>Mucoromycotina</taxon>
        <taxon>Mucoromycetes</taxon>
        <taxon>Mucorales</taxon>
        <taxon>Lichtheimiaceae</taxon>
        <taxon>Circinella</taxon>
    </lineage>
</organism>
<dbReference type="InterPro" id="IPR025110">
    <property type="entry name" value="AMP-bd_C"/>
</dbReference>
<keyword evidence="12" id="KW-0576">Peroxisome</keyword>
<dbReference type="InterPro" id="IPR042099">
    <property type="entry name" value="ANL_N_sf"/>
</dbReference>
<dbReference type="Gene3D" id="3.30.300.30">
    <property type="match status" value="1"/>
</dbReference>
<dbReference type="EMBL" id="JAEPRB010000236">
    <property type="protein sequence ID" value="KAG2218339.1"/>
    <property type="molecule type" value="Genomic_DNA"/>
</dbReference>
<evidence type="ECO:0000313" key="21">
    <source>
        <dbReference type="Proteomes" id="UP000646827"/>
    </source>
</evidence>
<sequence>ILATAALGGMYLGSKHSVVNDLTHLRAMGTVLIKNKAKAYPDRIFLIFEGRTYTYRQLELASNRLAHWLLAQNVKPKDIVCMMLQNHPTFYIAMWAIMKIGAIPSFINTNLQEDALLHCLTVAKARIFLFDPIYEEQVSTVEDRARGSGVTLYAFGEATEYNGKYTSSLAPALTPKALSAYSDNDTSESLIKGVGLKDPAWLIYTSGTTGLPKLSAAIVQHSRLNGIIWGSSVLSGMTKDDVAYCCLPLYHSSALYMATHISLNVGGTLVLARKFSVTTFWDDVYNNKVTINFYIGELCRYLMNRDPHPYENKHKVKTFYGNGMPPEIWNQFRARFGIENICEFYGATEGPGGIINLNRNEHSAGAVGYYGSLVRTLIRFNLKIIKIDPITEEPIRDRNGFCIECNYDEPGELLISMKTQGGRGRFDGYYKNEKATSKKIIQDALKEGDIYFRTGDLLKMNKDGMYYFLDRLGDTFRWHSENVATTEVSQVVSKYPAVAEANVFGVKVPNHVGRAGMVTLILRPNTELDFADFHDYLSKNLPKYAVPLFIRFVPSMNITGTFKQQKVLFRDQGIDNVPEDQKPIYWLKNQSYVPFTGKDYANVAAGKHKL</sequence>
<comment type="catalytic activity">
    <reaction evidence="14">
        <text>a very long-chain fatty acid + ATP + CoA = a very long-chain fatty acyl-CoA + AMP + diphosphate</text>
        <dbReference type="Rhea" id="RHEA:54536"/>
        <dbReference type="ChEBI" id="CHEBI:30616"/>
        <dbReference type="ChEBI" id="CHEBI:33019"/>
        <dbReference type="ChEBI" id="CHEBI:57287"/>
        <dbReference type="ChEBI" id="CHEBI:58950"/>
        <dbReference type="ChEBI" id="CHEBI:138261"/>
        <dbReference type="ChEBI" id="CHEBI:456215"/>
    </reaction>
</comment>
<dbReference type="GO" id="GO:0004467">
    <property type="term" value="F:long-chain fatty acid-CoA ligase activity"/>
    <property type="evidence" value="ECO:0007669"/>
    <property type="project" value="TreeGrafter"/>
</dbReference>
<evidence type="ECO:0000256" key="3">
    <source>
        <dbReference type="ARBA" id="ARBA00022448"/>
    </source>
</evidence>
<dbReference type="GO" id="GO:0009898">
    <property type="term" value="C:cytoplasmic side of plasma membrane"/>
    <property type="evidence" value="ECO:0007669"/>
    <property type="project" value="TreeGrafter"/>
</dbReference>
<dbReference type="PANTHER" id="PTHR43107">
    <property type="entry name" value="LONG-CHAIN FATTY ACID TRANSPORT PROTEIN"/>
    <property type="match status" value="1"/>
</dbReference>
<dbReference type="OrthoDB" id="288590at2759"/>
<dbReference type="Pfam" id="PF00501">
    <property type="entry name" value="AMP-binding"/>
    <property type="match status" value="1"/>
</dbReference>
<feature type="non-terminal residue" evidence="20">
    <location>
        <position position="1"/>
    </location>
</feature>
<feature type="domain" description="AMP-dependent synthetase/ligase" evidence="18">
    <location>
        <begin position="35"/>
        <end position="416"/>
    </location>
</feature>
<keyword evidence="10" id="KW-0445">Lipid transport</keyword>
<keyword evidence="6" id="KW-0812">Transmembrane</keyword>
<dbReference type="InterPro" id="IPR020845">
    <property type="entry name" value="AMP-binding_CS"/>
</dbReference>
<dbReference type="FunFam" id="3.30.300.30:FF:000002">
    <property type="entry name" value="Long-chain fatty acid transport protein 1"/>
    <property type="match status" value="1"/>
</dbReference>
<evidence type="ECO:0000256" key="2">
    <source>
        <dbReference type="ARBA" id="ARBA00006432"/>
    </source>
</evidence>
<comment type="similarity">
    <text evidence="2">Belongs to the ATP-dependent AMP-binding enzyme family.</text>
</comment>
<dbReference type="GO" id="GO:0044539">
    <property type="term" value="P:long-chain fatty acid import into cell"/>
    <property type="evidence" value="ECO:0007669"/>
    <property type="project" value="TreeGrafter"/>
</dbReference>
<evidence type="ECO:0000256" key="15">
    <source>
        <dbReference type="ARBA" id="ARBA00060276"/>
    </source>
</evidence>
<dbReference type="GO" id="GO:0005524">
    <property type="term" value="F:ATP binding"/>
    <property type="evidence" value="ECO:0007669"/>
    <property type="project" value="UniProtKB-KW"/>
</dbReference>
<gene>
    <name evidence="20" type="ORF">INT45_011361</name>
</gene>
<keyword evidence="21" id="KW-1185">Reference proteome</keyword>
<dbReference type="FunFam" id="3.40.50.12780:FF:000019">
    <property type="entry name" value="Long-chain fatty acid transporter"/>
    <property type="match status" value="1"/>
</dbReference>
<keyword evidence="8" id="KW-0067">ATP-binding</keyword>
<evidence type="ECO:0000256" key="7">
    <source>
        <dbReference type="ARBA" id="ARBA00022741"/>
    </source>
</evidence>
<keyword evidence="9" id="KW-1133">Transmembrane helix</keyword>
<feature type="domain" description="AMP-binding enzyme C-terminal" evidence="19">
    <location>
        <begin position="487"/>
        <end position="563"/>
    </location>
</feature>
<evidence type="ECO:0000256" key="14">
    <source>
        <dbReference type="ARBA" id="ARBA00051585"/>
    </source>
</evidence>
<comment type="function">
    <text evidence="15">Acyl-CoA synthetase required for both the import of long chain fatty acids (LCFAs) (C14-C18) and the activation very long chain fatty acids (VLCFAs) (C20-C26) by esterification of the fatty acids into metabolically active CoA-thioesters for subsequent degradation or incorporation into phospholipids. The transport and fatty acyl-CoA synthetase activities are genetically separable and are thus independent activities. Esterifies VLCFAs in the peroxisome matrix. The VLCFAs are actively transported into peroxisomes by a PXA1-PXA2 heterodimeric transporter in the peroxisomal membrane.</text>
</comment>
<dbReference type="GO" id="GO:0005811">
    <property type="term" value="C:lipid droplet"/>
    <property type="evidence" value="ECO:0007669"/>
    <property type="project" value="TreeGrafter"/>
</dbReference>
<proteinExistence type="inferred from homology"/>
<evidence type="ECO:0000256" key="6">
    <source>
        <dbReference type="ARBA" id="ARBA00022692"/>
    </source>
</evidence>
<dbReference type="Gene3D" id="3.40.50.12780">
    <property type="entry name" value="N-terminal domain of ligase-like"/>
    <property type="match status" value="1"/>
</dbReference>
<dbReference type="SUPFAM" id="SSF56801">
    <property type="entry name" value="Acetyl-CoA synthetase-like"/>
    <property type="match status" value="1"/>
</dbReference>
<name>A0A8H7RV31_9FUNG</name>
<keyword evidence="4" id="KW-1003">Cell membrane</keyword>
<dbReference type="PROSITE" id="PS00455">
    <property type="entry name" value="AMP_BINDING"/>
    <property type="match status" value="1"/>
</dbReference>